<dbReference type="Pfam" id="PF13525">
    <property type="entry name" value="YfiO"/>
    <property type="match status" value="1"/>
</dbReference>
<keyword evidence="1" id="KW-0732">Signal</keyword>
<reference evidence="5 6" key="1">
    <citation type="submission" date="2016-10" db="EMBL/GenBank/DDBJ databases">
        <authorList>
            <person name="de Groot N.N."/>
        </authorList>
    </citation>
    <scope>NUCLEOTIDE SEQUENCE [LARGE SCALE GENOMIC DNA]</scope>
    <source>
        <strain evidence="5 6">DSM 12130</strain>
    </source>
</reference>
<dbReference type="SUPFAM" id="SSF48452">
    <property type="entry name" value="TPR-like"/>
    <property type="match status" value="1"/>
</dbReference>
<evidence type="ECO:0000313" key="6">
    <source>
        <dbReference type="Proteomes" id="UP000199073"/>
    </source>
</evidence>
<sequence>MTLTKLHLSRKAGMILVILLLAMQSGCSGFKETFNFTSIDEEGNVIENDNLTLPARKLLSQGMDDYNVGKYFTAVQFFEEILNRYPFSPEAILAELKAADCSYHLGKYLEALMLYEEFEERHPTNASMPYVLYQKAMCNYKRIDRIDRDPSGAEQAIRHFNQLLKAYPDSPYSAEAEARTKAATEFLANHEYFVVEYYVRTAKYDQAAVRLNYLLAAYPKSSIAPTATELLARIEAGDPPGSKLSSWFPKLNLPDWTLFGGKDEEDDSVGPVVH</sequence>
<proteinExistence type="inferred from homology"/>
<dbReference type="InterPro" id="IPR011990">
    <property type="entry name" value="TPR-like_helical_dom_sf"/>
</dbReference>
<feature type="domain" description="Outer membrane lipoprotein BamD-like" evidence="4">
    <location>
        <begin position="55"/>
        <end position="230"/>
    </location>
</feature>
<evidence type="ECO:0000256" key="1">
    <source>
        <dbReference type="ARBA" id="ARBA00022729"/>
    </source>
</evidence>
<name>A0A1H0JT08_9BACT</name>
<dbReference type="HAMAP" id="MF_00922">
    <property type="entry name" value="OM_assembly_BamD"/>
    <property type="match status" value="1"/>
</dbReference>
<dbReference type="STRING" id="91360.SAMN05660330_00303"/>
<organism evidence="5 6">
    <name type="scientific">Desulforhopalus singaporensis</name>
    <dbReference type="NCBI Taxonomy" id="91360"/>
    <lineage>
        <taxon>Bacteria</taxon>
        <taxon>Pseudomonadati</taxon>
        <taxon>Thermodesulfobacteriota</taxon>
        <taxon>Desulfobulbia</taxon>
        <taxon>Desulfobulbales</taxon>
        <taxon>Desulfocapsaceae</taxon>
        <taxon>Desulforhopalus</taxon>
    </lineage>
</organism>
<dbReference type="InterPro" id="IPR017689">
    <property type="entry name" value="BamD"/>
</dbReference>
<evidence type="ECO:0000256" key="3">
    <source>
        <dbReference type="ARBA" id="ARBA00023237"/>
    </source>
</evidence>
<dbReference type="EMBL" id="FNJI01000002">
    <property type="protein sequence ID" value="SDO46602.1"/>
    <property type="molecule type" value="Genomic_DNA"/>
</dbReference>
<keyword evidence="3" id="KW-0998">Cell outer membrane</keyword>
<evidence type="ECO:0000256" key="2">
    <source>
        <dbReference type="ARBA" id="ARBA00023136"/>
    </source>
</evidence>
<evidence type="ECO:0000259" key="4">
    <source>
        <dbReference type="Pfam" id="PF13525"/>
    </source>
</evidence>
<dbReference type="AlphaFoldDB" id="A0A1H0JT08"/>
<dbReference type="Gene3D" id="1.25.40.10">
    <property type="entry name" value="Tetratricopeptide repeat domain"/>
    <property type="match status" value="1"/>
</dbReference>
<keyword evidence="6" id="KW-1185">Reference proteome</keyword>
<dbReference type="Proteomes" id="UP000199073">
    <property type="component" value="Unassembled WGS sequence"/>
</dbReference>
<dbReference type="InterPro" id="IPR039565">
    <property type="entry name" value="BamD-like"/>
</dbReference>
<gene>
    <name evidence="5" type="ORF">SAMN05660330_00303</name>
</gene>
<keyword evidence="2" id="KW-0472">Membrane</keyword>
<dbReference type="NCBIfam" id="TIGR03302">
    <property type="entry name" value="OM_YfiO"/>
    <property type="match status" value="1"/>
</dbReference>
<accession>A0A1H0JT08</accession>
<evidence type="ECO:0000313" key="5">
    <source>
        <dbReference type="EMBL" id="SDO46602.1"/>
    </source>
</evidence>
<protein>
    <submittedName>
        <fullName evidence="5">Beta-barrel assembly machine subunit BamD</fullName>
    </submittedName>
</protein>